<accession>A0A7C3E592</accession>
<name>A0A7C3E592_9SPIR</name>
<sequence>MDFQKVLIRFFKSPLGLITVGLTFLGACLSILIGHLSALVVVPLSLVLLIVVMVLILQTGTGARSVVQESDRERNERDARILGGIAAARKRLSLLRLPDGQVKVAIDKLVYVGGLYLEGTVKGHDRDPLVEDAILSALEIVDEYLHRLDALKTEGRLAGQGIDPKAEDDLNSHTAAVLDQSVAEVQRRLGTQLEEQQSIASGELLS</sequence>
<feature type="transmembrane region" description="Helical" evidence="1">
    <location>
        <begin position="39"/>
        <end position="57"/>
    </location>
</feature>
<protein>
    <submittedName>
        <fullName evidence="2">Uncharacterized protein</fullName>
    </submittedName>
</protein>
<dbReference type="AlphaFoldDB" id="A0A7C3E592"/>
<evidence type="ECO:0000256" key="1">
    <source>
        <dbReference type="SAM" id="Phobius"/>
    </source>
</evidence>
<gene>
    <name evidence="2" type="ORF">ENS59_07985</name>
</gene>
<reference evidence="2" key="1">
    <citation type="journal article" date="2020" name="mSystems">
        <title>Genome- and Community-Level Interaction Insights into Carbon Utilization and Element Cycling Functions of Hydrothermarchaeota in Hydrothermal Sediment.</title>
        <authorList>
            <person name="Zhou Z."/>
            <person name="Liu Y."/>
            <person name="Xu W."/>
            <person name="Pan J."/>
            <person name="Luo Z.H."/>
            <person name="Li M."/>
        </authorList>
    </citation>
    <scope>NUCLEOTIDE SEQUENCE [LARGE SCALE GENOMIC DNA]</scope>
    <source>
        <strain evidence="2">SpSt-503</strain>
    </source>
</reference>
<evidence type="ECO:0000313" key="2">
    <source>
        <dbReference type="EMBL" id="HFH29437.1"/>
    </source>
</evidence>
<keyword evidence="1" id="KW-1133">Transmembrane helix</keyword>
<organism evidence="2">
    <name type="scientific">Gracilinema caldarium</name>
    <dbReference type="NCBI Taxonomy" id="215591"/>
    <lineage>
        <taxon>Bacteria</taxon>
        <taxon>Pseudomonadati</taxon>
        <taxon>Spirochaetota</taxon>
        <taxon>Spirochaetia</taxon>
        <taxon>Spirochaetales</taxon>
        <taxon>Breznakiellaceae</taxon>
        <taxon>Gracilinema</taxon>
    </lineage>
</organism>
<keyword evidence="1" id="KW-0812">Transmembrane</keyword>
<keyword evidence="1" id="KW-0472">Membrane</keyword>
<proteinExistence type="predicted"/>
<feature type="transmembrane region" description="Helical" evidence="1">
    <location>
        <begin position="15"/>
        <end position="33"/>
    </location>
</feature>
<dbReference type="PROSITE" id="PS51257">
    <property type="entry name" value="PROKAR_LIPOPROTEIN"/>
    <property type="match status" value="1"/>
</dbReference>
<comment type="caution">
    <text evidence="2">The sequence shown here is derived from an EMBL/GenBank/DDBJ whole genome shotgun (WGS) entry which is preliminary data.</text>
</comment>
<dbReference type="EMBL" id="DSVL01000247">
    <property type="protein sequence ID" value="HFH29437.1"/>
    <property type="molecule type" value="Genomic_DNA"/>
</dbReference>